<reference evidence="1 2" key="1">
    <citation type="submission" date="2018-02" db="EMBL/GenBank/DDBJ databases">
        <title>Genome sequence of the basidiomycete white-rot fungus Phlebia centrifuga.</title>
        <authorList>
            <person name="Granchi Z."/>
            <person name="Peng M."/>
            <person name="de Vries R.P."/>
            <person name="Hilden K."/>
            <person name="Makela M.R."/>
            <person name="Grigoriev I."/>
            <person name="Riley R."/>
        </authorList>
    </citation>
    <scope>NUCLEOTIDE SEQUENCE [LARGE SCALE GENOMIC DNA]</scope>
    <source>
        <strain evidence="1 2">FBCC195</strain>
    </source>
</reference>
<comment type="caution">
    <text evidence="1">The sequence shown here is derived from an EMBL/GenBank/DDBJ whole genome shotgun (WGS) entry which is preliminary data.</text>
</comment>
<dbReference type="AlphaFoldDB" id="A0A2R6PYV4"/>
<accession>A0A2R6PYV4</accession>
<keyword evidence="2" id="KW-1185">Reference proteome</keyword>
<dbReference type="EMBL" id="MLYV02000429">
    <property type="protein sequence ID" value="PSR98939.1"/>
    <property type="molecule type" value="Genomic_DNA"/>
</dbReference>
<feature type="non-terminal residue" evidence="1">
    <location>
        <position position="1"/>
    </location>
</feature>
<sequence>VEDFRDQLNDIVVDPRRMSHATRTHELFVHSIYESADTSNRRKRKRVTVAEPTKDHPDVAVLRAQLEGVKLKSWPNDLHSLLRLHISTKPFFSSPSITPYLGDTVFCPVPRNIFSSHHRHSATLWRRYRVVHMRFLRRQLPRVRAHGRKNPQVQEVKDRFFALRE</sequence>
<protein>
    <submittedName>
        <fullName evidence="1">Uncharacterized protein</fullName>
    </submittedName>
</protein>
<gene>
    <name evidence="1" type="ORF">PHLCEN_2v4259</name>
</gene>
<dbReference type="OrthoDB" id="3437960at2759"/>
<proteinExistence type="predicted"/>
<dbReference type="STRING" id="98765.A0A2R6PYV4"/>
<organism evidence="1 2">
    <name type="scientific">Hermanssonia centrifuga</name>
    <dbReference type="NCBI Taxonomy" id="98765"/>
    <lineage>
        <taxon>Eukaryota</taxon>
        <taxon>Fungi</taxon>
        <taxon>Dikarya</taxon>
        <taxon>Basidiomycota</taxon>
        <taxon>Agaricomycotina</taxon>
        <taxon>Agaricomycetes</taxon>
        <taxon>Polyporales</taxon>
        <taxon>Meruliaceae</taxon>
        <taxon>Hermanssonia</taxon>
    </lineage>
</organism>
<dbReference type="Proteomes" id="UP000186601">
    <property type="component" value="Unassembled WGS sequence"/>
</dbReference>
<evidence type="ECO:0000313" key="1">
    <source>
        <dbReference type="EMBL" id="PSR98939.1"/>
    </source>
</evidence>
<name>A0A2R6PYV4_9APHY</name>
<evidence type="ECO:0000313" key="2">
    <source>
        <dbReference type="Proteomes" id="UP000186601"/>
    </source>
</evidence>